<reference evidence="1 2" key="1">
    <citation type="submission" date="2018-06" db="EMBL/GenBank/DDBJ databases">
        <title>Draft genome sequence of Burkholderia reimsis strain BE51 isolated from a French agricultural soil.</title>
        <authorList>
            <person name="Esmaeel Q."/>
        </authorList>
    </citation>
    <scope>NUCLEOTIDE SEQUENCE [LARGE SCALE GENOMIC DNA]</scope>
    <source>
        <strain evidence="1 2">BE51</strain>
    </source>
</reference>
<gene>
    <name evidence="1" type="ORF">DPV79_00965</name>
</gene>
<sequence>MLPRGQIAISAAKFVGGAVADEKVQDRNTCPFASPEGGVSTNCAPLLILSEPTIRSAGTTATGEGGNKKAVKICCPASMKATSAP</sequence>
<dbReference type="EMBL" id="QMFZ01000001">
    <property type="protein sequence ID" value="RBB42917.1"/>
    <property type="molecule type" value="Genomic_DNA"/>
</dbReference>
<comment type="caution">
    <text evidence="1">The sequence shown here is derived from an EMBL/GenBank/DDBJ whole genome shotgun (WGS) entry which is preliminary data.</text>
</comment>
<dbReference type="AlphaFoldDB" id="A0A365R2R6"/>
<protein>
    <submittedName>
        <fullName evidence="1">Uncharacterized protein</fullName>
    </submittedName>
</protein>
<evidence type="ECO:0000313" key="1">
    <source>
        <dbReference type="EMBL" id="RBB42917.1"/>
    </source>
</evidence>
<proteinExistence type="predicted"/>
<organism evidence="1 2">
    <name type="scientific">Burkholderia reimsis</name>
    <dbReference type="NCBI Taxonomy" id="2234132"/>
    <lineage>
        <taxon>Bacteria</taxon>
        <taxon>Pseudomonadati</taxon>
        <taxon>Pseudomonadota</taxon>
        <taxon>Betaproteobacteria</taxon>
        <taxon>Burkholderiales</taxon>
        <taxon>Burkholderiaceae</taxon>
        <taxon>Burkholderia</taxon>
    </lineage>
</organism>
<keyword evidence="2" id="KW-1185">Reference proteome</keyword>
<dbReference type="Proteomes" id="UP000252458">
    <property type="component" value="Unassembled WGS sequence"/>
</dbReference>
<accession>A0A365R2R6</accession>
<evidence type="ECO:0000313" key="2">
    <source>
        <dbReference type="Proteomes" id="UP000252458"/>
    </source>
</evidence>
<name>A0A365R2R6_9BURK</name>